<organism evidence="9 10">
    <name type="scientific">Sorangium cellulosum</name>
    <name type="common">Polyangium cellulosum</name>
    <dbReference type="NCBI Taxonomy" id="56"/>
    <lineage>
        <taxon>Bacteria</taxon>
        <taxon>Pseudomonadati</taxon>
        <taxon>Myxococcota</taxon>
        <taxon>Polyangia</taxon>
        <taxon>Polyangiales</taxon>
        <taxon>Polyangiaceae</taxon>
        <taxon>Sorangium</taxon>
    </lineage>
</organism>
<dbReference type="CDD" id="cd03443">
    <property type="entry name" value="PaaI_thioesterase"/>
    <property type="match status" value="1"/>
</dbReference>
<dbReference type="InterPro" id="IPR029069">
    <property type="entry name" value="HotDog_dom_sf"/>
</dbReference>
<evidence type="ECO:0000256" key="3">
    <source>
        <dbReference type="ARBA" id="ARBA00036002"/>
    </source>
</evidence>
<comment type="similarity">
    <text evidence="4">Belongs to the YigI thioesterase family.</text>
</comment>
<reference evidence="9 10" key="1">
    <citation type="submission" date="2015-09" db="EMBL/GenBank/DDBJ databases">
        <title>Sorangium comparison.</title>
        <authorList>
            <person name="Zaburannyi N."/>
            <person name="Bunk B."/>
            <person name="Overmann J."/>
            <person name="Mueller R."/>
        </authorList>
    </citation>
    <scope>NUCLEOTIDE SEQUENCE [LARGE SCALE GENOMIC DNA]</scope>
    <source>
        <strain evidence="9 10">So ce26</strain>
    </source>
</reference>
<dbReference type="InterPro" id="IPR006683">
    <property type="entry name" value="Thioestr_dom"/>
</dbReference>
<evidence type="ECO:0000256" key="7">
    <source>
        <dbReference type="ARBA" id="ARBA00048062"/>
    </source>
</evidence>
<comment type="catalytic activity">
    <reaction evidence="2">
        <text>a fatty acyl-CoA + H2O = a fatty acid + CoA + H(+)</text>
        <dbReference type="Rhea" id="RHEA:16781"/>
        <dbReference type="ChEBI" id="CHEBI:15377"/>
        <dbReference type="ChEBI" id="CHEBI:15378"/>
        <dbReference type="ChEBI" id="CHEBI:28868"/>
        <dbReference type="ChEBI" id="CHEBI:57287"/>
        <dbReference type="ChEBI" id="CHEBI:77636"/>
        <dbReference type="EC" id="3.1.2.20"/>
    </reaction>
</comment>
<dbReference type="AlphaFoldDB" id="A0A2L0F0E7"/>
<dbReference type="OrthoDB" id="9813282at2"/>
<evidence type="ECO:0000256" key="6">
    <source>
        <dbReference type="ARBA" id="ARBA00040062"/>
    </source>
</evidence>
<evidence type="ECO:0000256" key="5">
    <source>
        <dbReference type="ARBA" id="ARBA00038894"/>
    </source>
</evidence>
<dbReference type="Gene3D" id="3.10.129.10">
    <property type="entry name" value="Hotdog Thioesterase"/>
    <property type="match status" value="1"/>
</dbReference>
<evidence type="ECO:0000256" key="1">
    <source>
        <dbReference type="ARBA" id="ARBA00022801"/>
    </source>
</evidence>
<dbReference type="Proteomes" id="UP000238348">
    <property type="component" value="Chromosome"/>
</dbReference>
<evidence type="ECO:0000256" key="2">
    <source>
        <dbReference type="ARBA" id="ARBA00035880"/>
    </source>
</evidence>
<evidence type="ECO:0000313" key="9">
    <source>
        <dbReference type="EMBL" id="AUX44949.1"/>
    </source>
</evidence>
<dbReference type="NCBIfam" id="TIGR00369">
    <property type="entry name" value="unchar_dom_1"/>
    <property type="match status" value="1"/>
</dbReference>
<sequence length="143" mass="15490">MIPRDPRFAERTRALFDATPFLRHLGAELLRCEPGRCEARLRVAPWQLQQDGFIHAGVQATLADHTAGAAAGTLLAADEVVLTVELKINLLRPALGEELRCAAVVLRPGARITVAEAEVFARRGAEEKLTAKAMITLTSAPSR</sequence>
<dbReference type="EC" id="3.1.2.20" evidence="5"/>
<evidence type="ECO:0000259" key="8">
    <source>
        <dbReference type="Pfam" id="PF03061"/>
    </source>
</evidence>
<keyword evidence="1" id="KW-0378">Hydrolase</keyword>
<name>A0A2L0F0E7_SORCE</name>
<accession>A0A2L0F0E7</accession>
<gene>
    <name evidence="9" type="ORF">SOCE26_064190</name>
</gene>
<dbReference type="EMBL" id="CP012673">
    <property type="protein sequence ID" value="AUX44949.1"/>
    <property type="molecule type" value="Genomic_DNA"/>
</dbReference>
<feature type="domain" description="Thioesterase" evidence="8">
    <location>
        <begin position="52"/>
        <end position="126"/>
    </location>
</feature>
<proteinExistence type="inferred from homology"/>
<protein>
    <recommendedName>
        <fullName evidence="6">Medium/long-chain acyl-CoA thioesterase YigI</fullName>
        <ecNumber evidence="5">3.1.2.20</ecNumber>
    </recommendedName>
</protein>
<dbReference type="SUPFAM" id="SSF54637">
    <property type="entry name" value="Thioesterase/thiol ester dehydrase-isomerase"/>
    <property type="match status" value="1"/>
</dbReference>
<evidence type="ECO:0000313" key="10">
    <source>
        <dbReference type="Proteomes" id="UP000238348"/>
    </source>
</evidence>
<dbReference type="Pfam" id="PF03061">
    <property type="entry name" value="4HBT"/>
    <property type="match status" value="1"/>
</dbReference>
<comment type="catalytic activity">
    <reaction evidence="3">
        <text>a long-chain fatty acyl-CoA + H2O = a long-chain fatty acid + CoA + H(+)</text>
        <dbReference type="Rhea" id="RHEA:67680"/>
        <dbReference type="ChEBI" id="CHEBI:15377"/>
        <dbReference type="ChEBI" id="CHEBI:15378"/>
        <dbReference type="ChEBI" id="CHEBI:57287"/>
        <dbReference type="ChEBI" id="CHEBI:57560"/>
        <dbReference type="ChEBI" id="CHEBI:83139"/>
    </reaction>
</comment>
<dbReference type="GO" id="GO:0047617">
    <property type="term" value="F:fatty acyl-CoA hydrolase activity"/>
    <property type="evidence" value="ECO:0007669"/>
    <property type="project" value="UniProtKB-EC"/>
</dbReference>
<dbReference type="PANTHER" id="PTHR43240:SF20">
    <property type="entry name" value="MEDIUM_LONG-CHAIN ACYL-COA THIOESTERASE YIGI"/>
    <property type="match status" value="1"/>
</dbReference>
<comment type="catalytic activity">
    <reaction evidence="7">
        <text>a medium-chain fatty acyl-CoA + H2O = a medium-chain fatty acid + CoA + H(+)</text>
        <dbReference type="Rhea" id="RHEA:68184"/>
        <dbReference type="ChEBI" id="CHEBI:15377"/>
        <dbReference type="ChEBI" id="CHEBI:15378"/>
        <dbReference type="ChEBI" id="CHEBI:57287"/>
        <dbReference type="ChEBI" id="CHEBI:59558"/>
        <dbReference type="ChEBI" id="CHEBI:90546"/>
    </reaction>
</comment>
<dbReference type="InterPro" id="IPR003736">
    <property type="entry name" value="PAAI_dom"/>
</dbReference>
<dbReference type="PANTHER" id="PTHR43240">
    <property type="entry name" value="1,4-DIHYDROXY-2-NAPHTHOYL-COA THIOESTERASE 1"/>
    <property type="match status" value="1"/>
</dbReference>
<evidence type="ECO:0000256" key="4">
    <source>
        <dbReference type="ARBA" id="ARBA00038381"/>
    </source>
</evidence>